<gene>
    <name evidence="2" type="ORF">TCIL3000_8_4040</name>
</gene>
<evidence type="ECO:0008006" key="3">
    <source>
        <dbReference type="Google" id="ProtNLM"/>
    </source>
</evidence>
<evidence type="ECO:0000313" key="2">
    <source>
        <dbReference type="EMBL" id="CCC92183.1"/>
    </source>
</evidence>
<sequence>MFEVAWHPLFCFLLAVASSSGLRYYNHARSNEVEKINSEAVTAIGRLRMRERERACVCVCVNHFSFLTASYHTACFLVFVWPGVEEACSTRISTVISEIGPSTSCRRR</sequence>
<name>G0US21_TRYCI</name>
<proteinExistence type="predicted"/>
<feature type="chain" id="PRO_5003410721" description="Secreted protein" evidence="1">
    <location>
        <begin position="22"/>
        <end position="108"/>
    </location>
</feature>
<feature type="signal peptide" evidence="1">
    <location>
        <begin position="1"/>
        <end position="21"/>
    </location>
</feature>
<protein>
    <recommendedName>
        <fullName evidence="3">Secreted protein</fullName>
    </recommendedName>
</protein>
<dbReference type="EMBL" id="HE575321">
    <property type="protein sequence ID" value="CCC92183.1"/>
    <property type="molecule type" value="Genomic_DNA"/>
</dbReference>
<evidence type="ECO:0000256" key="1">
    <source>
        <dbReference type="SAM" id="SignalP"/>
    </source>
</evidence>
<organism evidence="2">
    <name type="scientific">Trypanosoma congolense (strain IL3000)</name>
    <dbReference type="NCBI Taxonomy" id="1068625"/>
    <lineage>
        <taxon>Eukaryota</taxon>
        <taxon>Discoba</taxon>
        <taxon>Euglenozoa</taxon>
        <taxon>Kinetoplastea</taxon>
        <taxon>Metakinetoplastina</taxon>
        <taxon>Trypanosomatida</taxon>
        <taxon>Trypanosomatidae</taxon>
        <taxon>Trypanosoma</taxon>
        <taxon>Nannomonas</taxon>
    </lineage>
</organism>
<reference evidence="2" key="1">
    <citation type="journal article" date="2012" name="Proc. Natl. Acad. Sci. U.S.A.">
        <title>Antigenic diversity is generated by distinct evolutionary mechanisms in African trypanosome species.</title>
        <authorList>
            <person name="Jackson A.P."/>
            <person name="Berry A."/>
            <person name="Aslett M."/>
            <person name="Allison H.C."/>
            <person name="Burton P."/>
            <person name="Vavrova-Anderson J."/>
            <person name="Brown R."/>
            <person name="Browne H."/>
            <person name="Corton N."/>
            <person name="Hauser H."/>
            <person name="Gamble J."/>
            <person name="Gilderthorp R."/>
            <person name="Marcello L."/>
            <person name="McQuillan J."/>
            <person name="Otto T.D."/>
            <person name="Quail M.A."/>
            <person name="Sanders M.J."/>
            <person name="van Tonder A."/>
            <person name="Ginger M.L."/>
            <person name="Field M.C."/>
            <person name="Barry J.D."/>
            <person name="Hertz-Fowler C."/>
            <person name="Berriman M."/>
        </authorList>
    </citation>
    <scope>NUCLEOTIDE SEQUENCE</scope>
    <source>
        <strain evidence="2">IL3000</strain>
    </source>
</reference>
<keyword evidence="1" id="KW-0732">Signal</keyword>
<accession>G0US21</accession>
<dbReference type="AlphaFoldDB" id="G0US21"/>